<feature type="transmembrane region" description="Helical" evidence="18">
    <location>
        <begin position="273"/>
        <end position="293"/>
    </location>
</feature>
<dbReference type="SFLD" id="SFLDF00027">
    <property type="entry name" value="p-type_atpase"/>
    <property type="match status" value="1"/>
</dbReference>
<evidence type="ECO:0000256" key="14">
    <source>
        <dbReference type="ARBA" id="ARBA00023008"/>
    </source>
</evidence>
<dbReference type="KEGG" id="bbrx:BRETT_002252"/>
<evidence type="ECO:0000313" key="21">
    <source>
        <dbReference type="Proteomes" id="UP000663131"/>
    </source>
</evidence>
<dbReference type="PROSITE" id="PS00154">
    <property type="entry name" value="ATPASE_E1_E2"/>
    <property type="match status" value="1"/>
</dbReference>
<evidence type="ECO:0000256" key="16">
    <source>
        <dbReference type="ARBA" id="ARBA00023136"/>
    </source>
</evidence>
<evidence type="ECO:0000256" key="8">
    <source>
        <dbReference type="ARBA" id="ARBA00022741"/>
    </source>
</evidence>
<dbReference type="Proteomes" id="UP000663131">
    <property type="component" value="Chromosome 9"/>
</dbReference>
<organism evidence="20 21">
    <name type="scientific">Dekkera bruxellensis</name>
    <name type="common">Brettanomyces custersii</name>
    <dbReference type="NCBI Taxonomy" id="5007"/>
    <lineage>
        <taxon>Eukaryota</taxon>
        <taxon>Fungi</taxon>
        <taxon>Dikarya</taxon>
        <taxon>Ascomycota</taxon>
        <taxon>Saccharomycotina</taxon>
        <taxon>Pichiomycetes</taxon>
        <taxon>Pichiales</taxon>
        <taxon>Pichiaceae</taxon>
        <taxon>Brettanomyces</taxon>
    </lineage>
</organism>
<feature type="transmembrane region" description="Helical" evidence="18">
    <location>
        <begin position="941"/>
        <end position="965"/>
    </location>
</feature>
<reference evidence="20" key="2">
    <citation type="journal article" name="BMC Genomics">
        <title>New genome assemblies reveal patterns of domestication and adaptation across Brettanomyces (Dekkera) species.</title>
        <authorList>
            <person name="Roach M.J."/>
            <person name="Borneman A.R."/>
        </authorList>
    </citation>
    <scope>NUCLEOTIDE SEQUENCE</scope>
    <source>
        <strain evidence="20">UCD 2041</strain>
    </source>
</reference>
<dbReference type="SUPFAM" id="SSF56784">
    <property type="entry name" value="HAD-like"/>
    <property type="match status" value="1"/>
</dbReference>
<evidence type="ECO:0000313" key="20">
    <source>
        <dbReference type="EMBL" id="QOU22085.1"/>
    </source>
</evidence>
<evidence type="ECO:0000256" key="11">
    <source>
        <dbReference type="ARBA" id="ARBA00022842"/>
    </source>
</evidence>
<evidence type="ECO:0000256" key="6">
    <source>
        <dbReference type="ARBA" id="ARBA00022723"/>
    </source>
</evidence>
<dbReference type="GO" id="GO:0005507">
    <property type="term" value="F:copper ion binding"/>
    <property type="evidence" value="ECO:0007669"/>
    <property type="project" value="InterPro"/>
</dbReference>
<feature type="transmembrane region" description="Helical" evidence="18">
    <location>
        <begin position="305"/>
        <end position="325"/>
    </location>
</feature>
<dbReference type="OrthoDB" id="432719at2759"/>
<dbReference type="InterPro" id="IPR027256">
    <property type="entry name" value="P-typ_ATPase_IB"/>
</dbReference>
<dbReference type="Gene3D" id="3.40.1110.10">
    <property type="entry name" value="Calcium-transporting ATPase, cytoplasmic domain N"/>
    <property type="match status" value="1"/>
</dbReference>
<evidence type="ECO:0000256" key="1">
    <source>
        <dbReference type="ARBA" id="ARBA00004127"/>
    </source>
</evidence>
<dbReference type="Pfam" id="PF00702">
    <property type="entry name" value="Hydrolase"/>
    <property type="match status" value="1"/>
</dbReference>
<dbReference type="NCBIfam" id="TIGR00003">
    <property type="entry name" value="copper ion binding protein"/>
    <property type="match status" value="2"/>
</dbReference>
<protein>
    <recommendedName>
        <fullName evidence="3">P-type Cu(+) transporter</fullName>
        <ecNumber evidence="3">7.2.2.8</ecNumber>
    </recommendedName>
    <alternativeName>
        <fullName evidence="17">Cu(2+)-ATPase</fullName>
    </alternativeName>
</protein>
<feature type="transmembrane region" description="Helical" evidence="18">
    <location>
        <begin position="555"/>
        <end position="576"/>
    </location>
</feature>
<dbReference type="SFLD" id="SFLDG00002">
    <property type="entry name" value="C1.7:_P-type_atpase_like"/>
    <property type="match status" value="1"/>
</dbReference>
<gene>
    <name evidence="20" type="ORF">BRETT_002252</name>
</gene>
<name>A0A871RD69_DEKBR</name>
<dbReference type="SUPFAM" id="SSF81660">
    <property type="entry name" value="Metal cation-transporting ATPase, ATP-binding domain N"/>
    <property type="match status" value="1"/>
</dbReference>
<dbReference type="SUPFAM" id="SSF81653">
    <property type="entry name" value="Calcium ATPase, transduction domain A"/>
    <property type="match status" value="1"/>
</dbReference>
<feature type="transmembrane region" description="Helical" evidence="18">
    <location>
        <begin position="346"/>
        <end position="371"/>
    </location>
</feature>
<evidence type="ECO:0000256" key="2">
    <source>
        <dbReference type="ARBA" id="ARBA00006024"/>
    </source>
</evidence>
<comment type="subcellular location">
    <subcellularLocation>
        <location evidence="1">Endomembrane system</location>
        <topology evidence="1">Multi-pass membrane protein</topology>
    </subcellularLocation>
    <subcellularLocation>
        <location evidence="18">Membrane</location>
    </subcellularLocation>
</comment>
<dbReference type="PRINTS" id="PR00120">
    <property type="entry name" value="HATPASE"/>
</dbReference>
<dbReference type="InterPro" id="IPR006122">
    <property type="entry name" value="HMA_Cu_ion-bd"/>
</dbReference>
<dbReference type="InterPro" id="IPR023299">
    <property type="entry name" value="ATPase_P-typ_cyto_dom_N"/>
</dbReference>
<dbReference type="RefSeq" id="XP_041138578.1">
    <property type="nucleotide sequence ID" value="XM_041280787.1"/>
</dbReference>
<dbReference type="Pfam" id="PF00403">
    <property type="entry name" value="HMA"/>
    <property type="match status" value="3"/>
</dbReference>
<dbReference type="SFLD" id="SFLDS00003">
    <property type="entry name" value="Haloacid_Dehalogenase"/>
    <property type="match status" value="1"/>
</dbReference>
<evidence type="ECO:0000256" key="3">
    <source>
        <dbReference type="ARBA" id="ARBA00012517"/>
    </source>
</evidence>
<dbReference type="PROSITE" id="PS01047">
    <property type="entry name" value="HMA_1"/>
    <property type="match status" value="3"/>
</dbReference>
<evidence type="ECO:0000256" key="12">
    <source>
        <dbReference type="ARBA" id="ARBA00022967"/>
    </source>
</evidence>
<evidence type="ECO:0000256" key="10">
    <source>
        <dbReference type="ARBA" id="ARBA00022840"/>
    </source>
</evidence>
<dbReference type="InterPro" id="IPR036412">
    <property type="entry name" value="HAD-like_sf"/>
</dbReference>
<dbReference type="GO" id="GO:0140581">
    <property type="term" value="F:P-type monovalent copper transporter activity"/>
    <property type="evidence" value="ECO:0007669"/>
    <property type="project" value="UniProtKB-EC"/>
</dbReference>
<sequence length="1063" mass="114692">MTTKYKTHILVGGMTCSACTNSVTNALQSVEGVDSAEVSLMTEDAVVVHTSLVKPEVLKDAVEDVGFEATLVKTEELEDEKSHFSNEDDNSNLKTSLTIGGMMCSACVNTITKALKDVEGVKSVNVSLITEEAVVEHTQEVKPENLASVVEDVGFEATVKSTASENETSAHNHNASVDKQSVTIQVFGMTCSNCSNIIEKQVSQLPGVISCTVSLSTNEAYIEFKPSLTGIRNIVDTIEDCGFDVNIDNGVDKSTQLELLSKVKDIQYWKNNFFKLLLFGVPIIFLETIFPLIRSKCHMQLNIGHGLYLDVLVEFILGTYVQFWLGRRFYINSYKAFKHGSGTMDTLICTSTSIVYIYSVFIIIQAFAVSSMESPKLILDTSVMLFSFVSLGKWAESRAKGNTSTALSKLLSLTPDKCVIVANPESFKGLDKSVTSGEQNSALSGIVQREIPVDLLQKSDIVIILPGSSIPADGVCIFGESDVDESLLTGESLPVVKKVGSKLIGGSVNVTSTMYMSVELVGQDTQLQQIVNLVKDAQMRKAPVQRFADAIAAKFVPTILSLSLFTFFFWCFYTWVAHLDDIPATFKSKSGDHVMFSKILQVAISVIVVACPCALGLAAPTAVMVGTGVGATNGILIKGGEVLESTSGLDTVVFDKTGTITAGKMTLADHKFFGALSLKEEILWSMLYAVEQNSEHPVAKAIVSGVKDVMEQNSLVDPALVSIEGLEAKGGLGITAIVRVAGEDSSRQLRIGSEKLFSDTKLKGETDFENMAGAMRNEHIGTVCHISVDNEYCGYMEFKDTIRQDATATINALQSNGYSVAMVTGDNARTAQYVAAKVGIPTSNVFASSSPEQKIQYVELLQQQGHTVAFVGDGINDAPALVEADVGIAVATGTDVAMSSADIVLLSSEKDESIVANSSMSSVFNALEISKKTFQVIRTNFVLAIIYNLVMVPLAMGFLIVPFGLHMHPMFASAAMACSSVSVVTNSLLLKRWRPVDVLSVHGTALVCDEEANVENSGIAESLDVSNFKTSKGKKDVGLFSRLRRAFGRKRRPNSEEYEMISS</sequence>
<dbReference type="PRINTS" id="PR00119">
    <property type="entry name" value="CATATPASE"/>
</dbReference>
<accession>A0A871RD69</accession>
<dbReference type="InterPro" id="IPR018303">
    <property type="entry name" value="ATPase_P-typ_P_site"/>
</dbReference>
<keyword evidence="13 18" id="KW-1133">Transmembrane helix</keyword>
<dbReference type="Gene3D" id="2.70.150.10">
    <property type="entry name" value="Calcium-transporting ATPase, cytoplasmic transduction domain A"/>
    <property type="match status" value="1"/>
</dbReference>
<dbReference type="FunFam" id="3.30.70.100:FF:000043">
    <property type="entry name" value="Copper-transporting ATPase 2"/>
    <property type="match status" value="1"/>
</dbReference>
<keyword evidence="16 18" id="KW-0472">Membrane</keyword>
<evidence type="ECO:0000256" key="13">
    <source>
        <dbReference type="ARBA" id="ARBA00022989"/>
    </source>
</evidence>
<dbReference type="GO" id="GO:0012505">
    <property type="term" value="C:endomembrane system"/>
    <property type="evidence" value="ECO:0007669"/>
    <property type="project" value="UniProtKB-SubCell"/>
</dbReference>
<keyword evidence="11" id="KW-0460">Magnesium</keyword>
<evidence type="ECO:0000256" key="9">
    <source>
        <dbReference type="ARBA" id="ARBA00022796"/>
    </source>
</evidence>
<feature type="transmembrane region" description="Helical" evidence="18">
    <location>
        <begin position="971"/>
        <end position="990"/>
    </location>
</feature>
<feature type="domain" description="HMA" evidence="19">
    <location>
        <begin position="5"/>
        <end position="70"/>
    </location>
</feature>
<dbReference type="SUPFAM" id="SSF81665">
    <property type="entry name" value="Calcium ATPase, transmembrane domain M"/>
    <property type="match status" value="1"/>
</dbReference>
<keyword evidence="12" id="KW-1278">Translocase</keyword>
<dbReference type="InterPro" id="IPR006121">
    <property type="entry name" value="HMA_dom"/>
</dbReference>
<dbReference type="GO" id="GO:0016887">
    <property type="term" value="F:ATP hydrolysis activity"/>
    <property type="evidence" value="ECO:0007669"/>
    <property type="project" value="InterPro"/>
</dbReference>
<reference evidence="20" key="1">
    <citation type="submission" date="2020-10" db="EMBL/GenBank/DDBJ databases">
        <authorList>
            <person name="Palmer J.M."/>
        </authorList>
    </citation>
    <scope>NUCLEOTIDE SEQUENCE</scope>
    <source>
        <strain evidence="20">UCD 2041</strain>
    </source>
</reference>
<dbReference type="GO" id="GO:0055070">
    <property type="term" value="P:copper ion homeostasis"/>
    <property type="evidence" value="ECO:0007669"/>
    <property type="project" value="TreeGrafter"/>
</dbReference>
<dbReference type="GeneID" id="64574176"/>
<dbReference type="EC" id="7.2.2.8" evidence="3"/>
<dbReference type="PANTHER" id="PTHR43520">
    <property type="entry name" value="ATP7, ISOFORM B"/>
    <property type="match status" value="1"/>
</dbReference>
<dbReference type="Pfam" id="PF00122">
    <property type="entry name" value="E1-E2_ATPase"/>
    <property type="match status" value="1"/>
</dbReference>
<evidence type="ECO:0000256" key="18">
    <source>
        <dbReference type="RuleBase" id="RU362081"/>
    </source>
</evidence>
<dbReference type="InterPro" id="IPR044492">
    <property type="entry name" value="P_typ_ATPase_HD_dom"/>
</dbReference>
<dbReference type="PROSITE" id="PS50846">
    <property type="entry name" value="HMA_2"/>
    <property type="match status" value="3"/>
</dbReference>
<evidence type="ECO:0000259" key="19">
    <source>
        <dbReference type="PROSITE" id="PS50846"/>
    </source>
</evidence>
<dbReference type="CDD" id="cd00371">
    <property type="entry name" value="HMA"/>
    <property type="match status" value="3"/>
</dbReference>
<keyword evidence="10 18" id="KW-0067">ATP-binding</keyword>
<evidence type="ECO:0000256" key="4">
    <source>
        <dbReference type="ARBA" id="ARBA00022448"/>
    </source>
</evidence>
<dbReference type="InterPro" id="IPR059000">
    <property type="entry name" value="ATPase_P-type_domA"/>
</dbReference>
<dbReference type="Gene3D" id="3.30.70.100">
    <property type="match status" value="3"/>
</dbReference>
<keyword evidence="8 18" id="KW-0547">Nucleotide-binding</keyword>
<evidence type="ECO:0000256" key="5">
    <source>
        <dbReference type="ARBA" id="ARBA00022692"/>
    </source>
</evidence>
<dbReference type="NCBIfam" id="TIGR01525">
    <property type="entry name" value="ATPase-IB_hvy"/>
    <property type="match status" value="1"/>
</dbReference>
<dbReference type="InterPro" id="IPR036163">
    <property type="entry name" value="HMA_dom_sf"/>
</dbReference>
<dbReference type="InterPro" id="IPR008250">
    <property type="entry name" value="ATPase_P-typ_transduc_dom_A_sf"/>
</dbReference>
<keyword evidence="14" id="KW-0186">Copper</keyword>
<keyword evidence="5 18" id="KW-0812">Transmembrane</keyword>
<keyword evidence="7" id="KW-0677">Repeat</keyword>
<dbReference type="CDD" id="cd02094">
    <property type="entry name" value="P-type_ATPase_Cu-like"/>
    <property type="match status" value="1"/>
</dbReference>
<dbReference type="InterPro" id="IPR023298">
    <property type="entry name" value="ATPase_P-typ_TM_dom_sf"/>
</dbReference>
<feature type="transmembrane region" description="Helical" evidence="18">
    <location>
        <begin position="377"/>
        <end position="395"/>
    </location>
</feature>
<dbReference type="GO" id="GO:0005524">
    <property type="term" value="F:ATP binding"/>
    <property type="evidence" value="ECO:0007669"/>
    <property type="project" value="UniProtKB-UniRule"/>
</dbReference>
<dbReference type="InterPro" id="IPR023214">
    <property type="entry name" value="HAD_sf"/>
</dbReference>
<proteinExistence type="inferred from homology"/>
<dbReference type="InterPro" id="IPR001757">
    <property type="entry name" value="P_typ_ATPase"/>
</dbReference>
<dbReference type="GO" id="GO:0043682">
    <property type="term" value="F:P-type divalent copper transporter activity"/>
    <property type="evidence" value="ECO:0007669"/>
    <property type="project" value="TreeGrafter"/>
</dbReference>
<feature type="domain" description="HMA" evidence="19">
    <location>
        <begin position="180"/>
        <end position="246"/>
    </location>
</feature>
<dbReference type="FunFam" id="2.70.150.10:FF:000002">
    <property type="entry name" value="Copper-transporting ATPase 1, putative"/>
    <property type="match status" value="1"/>
</dbReference>
<evidence type="ECO:0000256" key="15">
    <source>
        <dbReference type="ARBA" id="ARBA00023065"/>
    </source>
</evidence>
<keyword evidence="4" id="KW-0813">Transport</keyword>
<comment type="similarity">
    <text evidence="2 18">Belongs to the cation transport ATPase (P-type) (TC 3.A.3) family. Type IB subfamily.</text>
</comment>
<dbReference type="PANTHER" id="PTHR43520:SF8">
    <property type="entry name" value="P-TYPE CU(+) TRANSPORTER"/>
    <property type="match status" value="1"/>
</dbReference>
<dbReference type="GO" id="GO:0016020">
    <property type="term" value="C:membrane"/>
    <property type="evidence" value="ECO:0007669"/>
    <property type="project" value="UniProtKB-SubCell"/>
</dbReference>
<keyword evidence="6 18" id="KW-0479">Metal-binding</keyword>
<feature type="domain" description="HMA" evidence="19">
    <location>
        <begin position="93"/>
        <end position="158"/>
    </location>
</feature>
<keyword evidence="9" id="KW-0187">Copper transport</keyword>
<dbReference type="SUPFAM" id="SSF55008">
    <property type="entry name" value="HMA, heavy metal-associated domain"/>
    <property type="match status" value="3"/>
</dbReference>
<dbReference type="FunFam" id="3.30.70.100:FF:000001">
    <property type="entry name" value="ATPase copper transporting beta"/>
    <property type="match status" value="2"/>
</dbReference>
<evidence type="ECO:0000256" key="17">
    <source>
        <dbReference type="ARBA" id="ARBA00080126"/>
    </source>
</evidence>
<dbReference type="AlphaFoldDB" id="A0A871RD69"/>
<dbReference type="InterPro" id="IPR017969">
    <property type="entry name" value="Heavy-metal-associated_CS"/>
</dbReference>
<evidence type="ECO:0000256" key="7">
    <source>
        <dbReference type="ARBA" id="ARBA00022737"/>
    </source>
</evidence>
<keyword evidence="15" id="KW-0406">Ion transport</keyword>
<dbReference type="NCBIfam" id="TIGR01494">
    <property type="entry name" value="ATPase_P-type"/>
    <property type="match status" value="1"/>
</dbReference>
<dbReference type="EMBL" id="CP063137">
    <property type="protein sequence ID" value="QOU22085.1"/>
    <property type="molecule type" value="Genomic_DNA"/>
</dbReference>
<feature type="transmembrane region" description="Helical" evidence="18">
    <location>
        <begin position="596"/>
        <end position="618"/>
    </location>
</feature>
<dbReference type="GO" id="GO:0030003">
    <property type="term" value="P:intracellular monoatomic cation homeostasis"/>
    <property type="evidence" value="ECO:0007669"/>
    <property type="project" value="UniProtKB-ARBA"/>
</dbReference>
<dbReference type="Gene3D" id="3.40.50.1000">
    <property type="entry name" value="HAD superfamily/HAD-like"/>
    <property type="match status" value="1"/>
</dbReference>